<comment type="caution">
    <text evidence="1">The sequence shown here is derived from an EMBL/GenBank/DDBJ whole genome shotgun (WGS) entry which is preliminary data.</text>
</comment>
<keyword evidence="2" id="KW-1185">Reference proteome</keyword>
<gene>
    <name evidence="1" type="ORF">POPTR_014G071001v4</name>
</gene>
<name>A0ACC0RZZ9_POPTR</name>
<protein>
    <submittedName>
        <fullName evidence="1">Uncharacterized protein</fullName>
    </submittedName>
</protein>
<accession>A0ACC0RZZ9</accession>
<organism evidence="1 2">
    <name type="scientific">Populus trichocarpa</name>
    <name type="common">Western balsam poplar</name>
    <name type="synonym">Populus balsamifera subsp. trichocarpa</name>
    <dbReference type="NCBI Taxonomy" id="3694"/>
    <lineage>
        <taxon>Eukaryota</taxon>
        <taxon>Viridiplantae</taxon>
        <taxon>Streptophyta</taxon>
        <taxon>Embryophyta</taxon>
        <taxon>Tracheophyta</taxon>
        <taxon>Spermatophyta</taxon>
        <taxon>Magnoliopsida</taxon>
        <taxon>eudicotyledons</taxon>
        <taxon>Gunneridae</taxon>
        <taxon>Pentapetalae</taxon>
        <taxon>rosids</taxon>
        <taxon>fabids</taxon>
        <taxon>Malpighiales</taxon>
        <taxon>Salicaceae</taxon>
        <taxon>Saliceae</taxon>
        <taxon>Populus</taxon>
    </lineage>
</organism>
<evidence type="ECO:0000313" key="1">
    <source>
        <dbReference type="EMBL" id="KAI9382026.1"/>
    </source>
</evidence>
<reference evidence="1 2" key="1">
    <citation type="journal article" date="2006" name="Science">
        <title>The genome of black cottonwood, Populus trichocarpa (Torr. &amp; Gray).</title>
        <authorList>
            <person name="Tuskan G.A."/>
            <person name="Difazio S."/>
            <person name="Jansson S."/>
            <person name="Bohlmann J."/>
            <person name="Grigoriev I."/>
            <person name="Hellsten U."/>
            <person name="Putnam N."/>
            <person name="Ralph S."/>
            <person name="Rombauts S."/>
            <person name="Salamov A."/>
            <person name="Schein J."/>
            <person name="Sterck L."/>
            <person name="Aerts A."/>
            <person name="Bhalerao R.R."/>
            <person name="Bhalerao R.P."/>
            <person name="Blaudez D."/>
            <person name="Boerjan W."/>
            <person name="Brun A."/>
            <person name="Brunner A."/>
            <person name="Busov V."/>
            <person name="Campbell M."/>
            <person name="Carlson J."/>
            <person name="Chalot M."/>
            <person name="Chapman J."/>
            <person name="Chen G.L."/>
            <person name="Cooper D."/>
            <person name="Coutinho P.M."/>
            <person name="Couturier J."/>
            <person name="Covert S."/>
            <person name="Cronk Q."/>
            <person name="Cunningham R."/>
            <person name="Davis J."/>
            <person name="Degroeve S."/>
            <person name="Dejardin A."/>
            <person name="Depamphilis C."/>
            <person name="Detter J."/>
            <person name="Dirks B."/>
            <person name="Dubchak I."/>
            <person name="Duplessis S."/>
            <person name="Ehlting J."/>
            <person name="Ellis B."/>
            <person name="Gendler K."/>
            <person name="Goodstein D."/>
            <person name="Gribskov M."/>
            <person name="Grimwood J."/>
            <person name="Groover A."/>
            <person name="Gunter L."/>
            <person name="Hamberger B."/>
            <person name="Heinze B."/>
            <person name="Helariutta Y."/>
            <person name="Henrissat B."/>
            <person name="Holligan D."/>
            <person name="Holt R."/>
            <person name="Huang W."/>
            <person name="Islam-Faridi N."/>
            <person name="Jones S."/>
            <person name="Jones-Rhoades M."/>
            <person name="Jorgensen R."/>
            <person name="Joshi C."/>
            <person name="Kangasjarvi J."/>
            <person name="Karlsson J."/>
            <person name="Kelleher C."/>
            <person name="Kirkpatrick R."/>
            <person name="Kirst M."/>
            <person name="Kohler A."/>
            <person name="Kalluri U."/>
            <person name="Larimer F."/>
            <person name="Leebens-Mack J."/>
            <person name="Leple J.C."/>
            <person name="Locascio P."/>
            <person name="Lou Y."/>
            <person name="Lucas S."/>
            <person name="Martin F."/>
            <person name="Montanini B."/>
            <person name="Napoli C."/>
            <person name="Nelson D.R."/>
            <person name="Nelson C."/>
            <person name="Nieminen K."/>
            <person name="Nilsson O."/>
            <person name="Pereda V."/>
            <person name="Peter G."/>
            <person name="Philippe R."/>
            <person name="Pilate G."/>
            <person name="Poliakov A."/>
            <person name="Razumovskaya J."/>
            <person name="Richardson P."/>
            <person name="Rinaldi C."/>
            <person name="Ritland K."/>
            <person name="Rouze P."/>
            <person name="Ryaboy D."/>
            <person name="Schmutz J."/>
            <person name="Schrader J."/>
            <person name="Segerman B."/>
            <person name="Shin H."/>
            <person name="Siddiqui A."/>
            <person name="Sterky F."/>
            <person name="Terry A."/>
            <person name="Tsai C.J."/>
            <person name="Uberbacher E."/>
            <person name="Unneberg P."/>
            <person name="Vahala J."/>
            <person name="Wall K."/>
            <person name="Wessler S."/>
            <person name="Yang G."/>
            <person name="Yin T."/>
            <person name="Douglas C."/>
            <person name="Marra M."/>
            <person name="Sandberg G."/>
            <person name="Van de Peer Y."/>
            <person name="Rokhsar D."/>
        </authorList>
    </citation>
    <scope>NUCLEOTIDE SEQUENCE [LARGE SCALE GENOMIC DNA]</scope>
    <source>
        <strain evidence="2">cv. Nisqually</strain>
    </source>
</reference>
<evidence type="ECO:0000313" key="2">
    <source>
        <dbReference type="Proteomes" id="UP000006729"/>
    </source>
</evidence>
<proteinExistence type="predicted"/>
<dbReference type="Proteomes" id="UP000006729">
    <property type="component" value="Chromosome 14"/>
</dbReference>
<dbReference type="EMBL" id="CM009303">
    <property type="protein sequence ID" value="KAI9382026.1"/>
    <property type="molecule type" value="Genomic_DNA"/>
</dbReference>
<sequence length="110" mass="11741">MKKLIPKTPKQTPHKHTPFATASAPSHNVSSSSYLCRNLASCPPSTAAAPPSFKPPPPPPPPPPRSPPPSQLLLPSVPFPEIPALSLHLLISYCKNNNNKNSLSINKKGK</sequence>